<comment type="caution">
    <text evidence="4">The sequence shown here is derived from an EMBL/GenBank/DDBJ whole genome shotgun (WGS) entry which is preliminary data.</text>
</comment>
<keyword evidence="2" id="KW-0812">Transmembrane</keyword>
<protein>
    <submittedName>
        <fullName evidence="4">Excalibur calcium-binding domain protein</fullName>
    </submittedName>
</protein>
<evidence type="ECO:0000256" key="2">
    <source>
        <dbReference type="SAM" id="Phobius"/>
    </source>
</evidence>
<dbReference type="AlphaFoldDB" id="A0A081QJR0"/>
<feature type="compositionally biased region" description="Low complexity" evidence="1">
    <location>
        <begin position="219"/>
        <end position="238"/>
    </location>
</feature>
<dbReference type="PATRIC" id="fig|28037.97.peg.52"/>
<name>A0A081QJR0_STRMT</name>
<keyword evidence="2" id="KW-1133">Transmembrane helix</keyword>
<dbReference type="OrthoDB" id="4376109at2"/>
<evidence type="ECO:0000313" key="4">
    <source>
        <dbReference type="EMBL" id="KEQ43183.1"/>
    </source>
</evidence>
<dbReference type="InterPro" id="IPR008613">
    <property type="entry name" value="Excalibur_Ca-bd_domain"/>
</dbReference>
<feature type="compositionally biased region" description="Basic and acidic residues" evidence="1">
    <location>
        <begin position="185"/>
        <end position="218"/>
    </location>
</feature>
<reference evidence="4 5" key="1">
    <citation type="submission" date="2014-05" db="EMBL/GenBank/DDBJ databases">
        <authorList>
            <person name="Daugherty S.C."/>
            <person name="Tallon L.J."/>
            <person name="Sadzewicz L."/>
            <person name="Kilian M."/>
            <person name="Tettelin H."/>
        </authorList>
    </citation>
    <scope>NUCLEOTIDE SEQUENCE [LARGE SCALE GENOMIC DNA]</scope>
    <source>
        <strain evidence="4 5">SK642</strain>
    </source>
</reference>
<dbReference type="SMART" id="SM00894">
    <property type="entry name" value="Excalibur"/>
    <property type="match status" value="1"/>
</dbReference>
<dbReference type="Proteomes" id="UP000028030">
    <property type="component" value="Unassembled WGS sequence"/>
</dbReference>
<evidence type="ECO:0000313" key="5">
    <source>
        <dbReference type="Proteomes" id="UP000028030"/>
    </source>
</evidence>
<feature type="compositionally biased region" description="Low complexity" evidence="1">
    <location>
        <begin position="48"/>
        <end position="72"/>
    </location>
</feature>
<dbReference type="EMBL" id="JPFW01000001">
    <property type="protein sequence ID" value="KEQ43183.1"/>
    <property type="molecule type" value="Genomic_DNA"/>
</dbReference>
<evidence type="ECO:0000256" key="1">
    <source>
        <dbReference type="SAM" id="MobiDB-lite"/>
    </source>
</evidence>
<feature type="region of interest" description="Disordered" evidence="1">
    <location>
        <begin position="185"/>
        <end position="279"/>
    </location>
</feature>
<keyword evidence="2" id="KW-0472">Membrane</keyword>
<dbReference type="RefSeq" id="WP_033682884.1">
    <property type="nucleotide sequence ID" value="NZ_JPFW01000001.1"/>
</dbReference>
<evidence type="ECO:0000259" key="3">
    <source>
        <dbReference type="SMART" id="SM00894"/>
    </source>
</evidence>
<feature type="region of interest" description="Disordered" evidence="1">
    <location>
        <begin position="42"/>
        <end position="74"/>
    </location>
</feature>
<gene>
    <name evidence="4" type="ORF">SK642_0058</name>
</gene>
<organism evidence="4 5">
    <name type="scientific">Streptococcus mitis</name>
    <dbReference type="NCBI Taxonomy" id="28037"/>
    <lineage>
        <taxon>Bacteria</taxon>
        <taxon>Bacillati</taxon>
        <taxon>Bacillota</taxon>
        <taxon>Bacilli</taxon>
        <taxon>Lactobacillales</taxon>
        <taxon>Streptococcaceae</taxon>
        <taxon>Streptococcus</taxon>
        <taxon>Streptococcus mitis group</taxon>
    </lineage>
</organism>
<accession>A0A081QJR0</accession>
<feature type="compositionally biased region" description="Basic and acidic residues" evidence="1">
    <location>
        <begin position="268"/>
        <end position="279"/>
    </location>
</feature>
<feature type="transmembrane region" description="Helical" evidence="2">
    <location>
        <begin position="12"/>
        <end position="31"/>
    </location>
</feature>
<sequence>MLKKLKELSKEQKIIGIIVLLLILILFFTLLTSGSTKHSQVQTKANDSVKQSSQVKQSSSSSSTSSSSSETSSKIEKWSPTGHIAVDAYLNTPQIKIILRAKALREVAHKLSNTDKLYEVEAEVIGIEEKDEYREYNITGKKLLIRTPESLAVKMNELMVYTGNTVSIEKYDSIGKGSLVISEVRKTEKAQEEEKASIEASKSKEEERKASSREKEQEQASSHTTTTPTQSSTPAPQSNLRPFKNCKEARKAGRVNIPASDPQYGPWLDRDKDGYGCDE</sequence>
<proteinExistence type="predicted"/>
<dbReference type="Pfam" id="PF05901">
    <property type="entry name" value="Excalibur"/>
    <property type="match status" value="1"/>
</dbReference>
<feature type="domain" description="Excalibur calcium-binding" evidence="3">
    <location>
        <begin position="242"/>
        <end position="278"/>
    </location>
</feature>